<dbReference type="EMBL" id="KN831768">
    <property type="protein sequence ID" value="KIM49038.1"/>
    <property type="molecule type" value="Genomic_DNA"/>
</dbReference>
<feature type="domain" description="Helicase C-terminal" evidence="5">
    <location>
        <begin position="525"/>
        <end position="679"/>
    </location>
</feature>
<dbReference type="InterPro" id="IPR036390">
    <property type="entry name" value="WH_DNA-bd_sf"/>
</dbReference>
<keyword evidence="2" id="KW-0067">ATP-binding</keyword>
<evidence type="ECO:0000259" key="4">
    <source>
        <dbReference type="PROSITE" id="PS51192"/>
    </source>
</evidence>
<dbReference type="Pfam" id="PF00270">
    <property type="entry name" value="DEAD"/>
    <property type="match status" value="1"/>
</dbReference>
<dbReference type="SUPFAM" id="SSF52540">
    <property type="entry name" value="P-loop containing nucleoside triphosphate hydrolases"/>
    <property type="match status" value="1"/>
</dbReference>
<dbReference type="GO" id="GO:0003676">
    <property type="term" value="F:nucleic acid binding"/>
    <property type="evidence" value="ECO:0007669"/>
    <property type="project" value="InterPro"/>
</dbReference>
<dbReference type="PANTHER" id="PTHR47957:SF3">
    <property type="entry name" value="ATP-DEPENDENT HELICASE HRQ1"/>
    <property type="match status" value="1"/>
</dbReference>
<dbReference type="GO" id="GO:0043138">
    <property type="term" value="F:3'-5' DNA helicase activity"/>
    <property type="evidence" value="ECO:0007669"/>
    <property type="project" value="TreeGrafter"/>
</dbReference>
<dbReference type="GO" id="GO:0036297">
    <property type="term" value="P:interstrand cross-link repair"/>
    <property type="evidence" value="ECO:0007669"/>
    <property type="project" value="TreeGrafter"/>
</dbReference>
<dbReference type="HOGENOM" id="CLU_000809_1_0_1"/>
<protein>
    <recommendedName>
        <fullName evidence="8">P-loop containing nucleoside triphosphate hydrolase protein</fullName>
    </recommendedName>
</protein>
<name>A0A0C2YH69_HEBCY</name>
<evidence type="ECO:0000256" key="1">
    <source>
        <dbReference type="ARBA" id="ARBA00022741"/>
    </source>
</evidence>
<gene>
    <name evidence="6" type="ORF">M413DRAFT_438203</name>
</gene>
<dbReference type="PROSITE" id="PS51194">
    <property type="entry name" value="HELICASE_CTER"/>
    <property type="match status" value="1"/>
</dbReference>
<dbReference type="InterPro" id="IPR014001">
    <property type="entry name" value="Helicase_ATP-bd"/>
</dbReference>
<dbReference type="InterPro" id="IPR055227">
    <property type="entry name" value="HRQ1_WHD"/>
</dbReference>
<dbReference type="SUPFAM" id="SSF46785">
    <property type="entry name" value="Winged helix' DNA-binding domain"/>
    <property type="match status" value="1"/>
</dbReference>
<organism evidence="6 7">
    <name type="scientific">Hebeloma cylindrosporum</name>
    <dbReference type="NCBI Taxonomy" id="76867"/>
    <lineage>
        <taxon>Eukaryota</taxon>
        <taxon>Fungi</taxon>
        <taxon>Dikarya</taxon>
        <taxon>Basidiomycota</taxon>
        <taxon>Agaricomycotina</taxon>
        <taxon>Agaricomycetes</taxon>
        <taxon>Agaricomycetidae</taxon>
        <taxon>Agaricales</taxon>
        <taxon>Agaricineae</taxon>
        <taxon>Hymenogastraceae</taxon>
        <taxon>Hebeloma</taxon>
    </lineage>
</organism>
<dbReference type="GO" id="GO:0006289">
    <property type="term" value="P:nucleotide-excision repair"/>
    <property type="evidence" value="ECO:0007669"/>
    <property type="project" value="TreeGrafter"/>
</dbReference>
<feature type="compositionally biased region" description="Polar residues" evidence="3">
    <location>
        <begin position="9"/>
        <end position="21"/>
    </location>
</feature>
<dbReference type="SMART" id="SM00487">
    <property type="entry name" value="DEXDc"/>
    <property type="match status" value="1"/>
</dbReference>
<dbReference type="Gene3D" id="3.40.50.300">
    <property type="entry name" value="P-loop containing nucleotide triphosphate hydrolases"/>
    <property type="match status" value="2"/>
</dbReference>
<feature type="region of interest" description="Disordered" evidence="3">
    <location>
        <begin position="1"/>
        <end position="28"/>
    </location>
</feature>
<dbReference type="STRING" id="686832.A0A0C2YH69"/>
<evidence type="ECO:0000259" key="5">
    <source>
        <dbReference type="PROSITE" id="PS51194"/>
    </source>
</evidence>
<accession>A0A0C2YH69</accession>
<dbReference type="CDD" id="cd17923">
    <property type="entry name" value="DEXHc_Hrq1-like"/>
    <property type="match status" value="1"/>
</dbReference>
<dbReference type="InterPro" id="IPR011545">
    <property type="entry name" value="DEAD/DEAH_box_helicase_dom"/>
</dbReference>
<sequence>MPLKRKASEGTSSQTLKNISPTKHKTKKPKIAEDVPKVLIWPDYFHSLFKIFKALNTVLAFVSSKRQLATSFSAVRSSVEGLLKHPLEVTKVAEIKALLPDLVKFSYVPFQEFQAENDHKDSSNRTDPYSGPITSASQQGSVLVLDFFDNSKSKTSSVISTTSLASASISPAGMKKLIESRNARFEQAIDELLIATPPSDDPVQMLMTAGRGYLPVDRALPAPDKVMQPIPLPDERPSMEQVILDMTNSLWYRDQIVHRQKVQARAAQTDSLNPPISRAISDAILHSKNINSLFSHQVAAINSIRNGKHVVVSTSTASGKSIIYQISLLVCLEKDPDGTAILVFPTKALAQDQMASLQKIFQSCPGFECLKVATYDGDTPQDARAAIRETVSVVLTNFDTLHASILPNEEKWRSFLKRLKILVVDELHYYTGLFGSHVAYILRRFRRVCAALGNRRMRFISCSATLENAAEYMGRLFAVDVNELEVVSTDGAPSGDKEYLLWDPPLVDSMVPALGRRSSLSEASTIMRFLMKKGVRVILFCKIRKVCELAMKTIKADLSNEGRLDILERVKAYRGGYTREDRRKIENEAFSGQLLGIIATNALELGIDIGVLDAVIMLGFPMTISNFKQQAGRAGRRSRDSLAILIADPFPIDQHFIQHPSELFESSLDDLVLDIDNELILEAHLQCAGLEIPLNSADEIWFGPRMMDVCKSRLRRDADGWYHTHPKFLPFPCQHVSIRGAREETYTVVEVRGREAAYMLEEVECSRALFELYEGGVFLHQGETFIVNEVSHDSRTAQVLRTDVNYTTSPRESTIIEPLHTYRSVNVNDNLVQFGRLNVCTRVFGYFRIRASIILDAVDLMTPPWERETTGFWIDLPNRVLQALNLEGIDGASKRIVEW</sequence>
<dbReference type="Pfam" id="PF08839">
    <property type="entry name" value="CDT1"/>
    <property type="match status" value="1"/>
</dbReference>
<feature type="domain" description="Helicase ATP-binding" evidence="4">
    <location>
        <begin position="301"/>
        <end position="484"/>
    </location>
</feature>
<evidence type="ECO:0000313" key="7">
    <source>
        <dbReference type="Proteomes" id="UP000053424"/>
    </source>
</evidence>
<dbReference type="PROSITE" id="PS51192">
    <property type="entry name" value="HELICASE_ATP_BIND_1"/>
    <property type="match status" value="1"/>
</dbReference>
<evidence type="ECO:0000256" key="3">
    <source>
        <dbReference type="SAM" id="MobiDB-lite"/>
    </source>
</evidence>
<proteinExistence type="predicted"/>
<dbReference type="CDD" id="cd18797">
    <property type="entry name" value="SF2_C_Hrq"/>
    <property type="match status" value="1"/>
</dbReference>
<dbReference type="InterPro" id="IPR001650">
    <property type="entry name" value="Helicase_C-like"/>
</dbReference>
<keyword evidence="1" id="KW-0547">Nucleotide-binding</keyword>
<dbReference type="Proteomes" id="UP000053424">
    <property type="component" value="Unassembled WGS sequence"/>
</dbReference>
<reference evidence="6 7" key="1">
    <citation type="submission" date="2014-04" db="EMBL/GenBank/DDBJ databases">
        <authorList>
            <consortium name="DOE Joint Genome Institute"/>
            <person name="Kuo A."/>
            <person name="Gay G."/>
            <person name="Dore J."/>
            <person name="Kohler A."/>
            <person name="Nagy L.G."/>
            <person name="Floudas D."/>
            <person name="Copeland A."/>
            <person name="Barry K.W."/>
            <person name="Cichocki N."/>
            <person name="Veneault-Fourrey C."/>
            <person name="LaButti K."/>
            <person name="Lindquist E.A."/>
            <person name="Lipzen A."/>
            <person name="Lundell T."/>
            <person name="Morin E."/>
            <person name="Murat C."/>
            <person name="Sun H."/>
            <person name="Tunlid A."/>
            <person name="Henrissat B."/>
            <person name="Grigoriev I.V."/>
            <person name="Hibbett D.S."/>
            <person name="Martin F."/>
            <person name="Nordberg H.P."/>
            <person name="Cantor M.N."/>
            <person name="Hua S.X."/>
        </authorList>
    </citation>
    <scope>NUCLEOTIDE SEQUENCE [LARGE SCALE GENOMIC DNA]</scope>
    <source>
        <strain evidence="7">h7</strain>
    </source>
</reference>
<dbReference type="SMART" id="SM00490">
    <property type="entry name" value="HELICc"/>
    <property type="match status" value="1"/>
</dbReference>
<reference evidence="7" key="2">
    <citation type="submission" date="2015-01" db="EMBL/GenBank/DDBJ databases">
        <title>Evolutionary Origins and Diversification of the Mycorrhizal Mutualists.</title>
        <authorList>
            <consortium name="DOE Joint Genome Institute"/>
            <consortium name="Mycorrhizal Genomics Consortium"/>
            <person name="Kohler A."/>
            <person name="Kuo A."/>
            <person name="Nagy L.G."/>
            <person name="Floudas D."/>
            <person name="Copeland A."/>
            <person name="Barry K.W."/>
            <person name="Cichocki N."/>
            <person name="Veneault-Fourrey C."/>
            <person name="LaButti K."/>
            <person name="Lindquist E.A."/>
            <person name="Lipzen A."/>
            <person name="Lundell T."/>
            <person name="Morin E."/>
            <person name="Murat C."/>
            <person name="Riley R."/>
            <person name="Ohm R."/>
            <person name="Sun H."/>
            <person name="Tunlid A."/>
            <person name="Henrissat B."/>
            <person name="Grigoriev I.V."/>
            <person name="Hibbett D.S."/>
            <person name="Martin F."/>
        </authorList>
    </citation>
    <scope>NUCLEOTIDE SEQUENCE [LARGE SCALE GENOMIC DNA]</scope>
    <source>
        <strain evidence="7">h7</strain>
    </source>
</reference>
<evidence type="ECO:0008006" key="8">
    <source>
        <dbReference type="Google" id="ProtNLM"/>
    </source>
</evidence>
<dbReference type="InterPro" id="IPR027417">
    <property type="entry name" value="P-loop_NTPase"/>
</dbReference>
<dbReference type="Pfam" id="PF00271">
    <property type="entry name" value="Helicase_C"/>
    <property type="match status" value="1"/>
</dbReference>
<dbReference type="InterPro" id="IPR014939">
    <property type="entry name" value="CDT1_Gemini-bd-like"/>
</dbReference>
<dbReference type="Pfam" id="PF22982">
    <property type="entry name" value="WHD_HRQ1"/>
    <property type="match status" value="1"/>
</dbReference>
<keyword evidence="7" id="KW-1185">Reference proteome</keyword>
<evidence type="ECO:0000256" key="2">
    <source>
        <dbReference type="ARBA" id="ARBA00022840"/>
    </source>
</evidence>
<dbReference type="AlphaFoldDB" id="A0A0C2YH69"/>
<dbReference type="GO" id="GO:0005524">
    <property type="term" value="F:ATP binding"/>
    <property type="evidence" value="ECO:0007669"/>
    <property type="project" value="UniProtKB-KW"/>
</dbReference>
<dbReference type="OrthoDB" id="18781at2759"/>
<dbReference type="GO" id="GO:0005634">
    <property type="term" value="C:nucleus"/>
    <property type="evidence" value="ECO:0007669"/>
    <property type="project" value="TreeGrafter"/>
</dbReference>
<dbReference type="PANTHER" id="PTHR47957">
    <property type="entry name" value="ATP-DEPENDENT HELICASE HRQ1"/>
    <property type="match status" value="1"/>
</dbReference>
<evidence type="ECO:0000313" key="6">
    <source>
        <dbReference type="EMBL" id="KIM49038.1"/>
    </source>
</evidence>